<comment type="caution">
    <text evidence="5">The sequence shown here is derived from an EMBL/GenBank/DDBJ whole genome shotgun (WGS) entry which is preliminary data.</text>
</comment>
<keyword evidence="2" id="KW-0547">Nucleotide-binding</keyword>
<dbReference type="PANTHER" id="PTHR42788">
    <property type="entry name" value="TAURINE IMPORT ATP-BINDING PROTEIN-RELATED"/>
    <property type="match status" value="1"/>
</dbReference>
<dbReference type="GO" id="GO:0016887">
    <property type="term" value="F:ATP hydrolysis activity"/>
    <property type="evidence" value="ECO:0007669"/>
    <property type="project" value="InterPro"/>
</dbReference>
<dbReference type="PANTHER" id="PTHR42788:SF13">
    <property type="entry name" value="ALIPHATIC SULFONATES IMPORT ATP-BINDING PROTEIN SSUB"/>
    <property type="match status" value="1"/>
</dbReference>
<accession>A0A644TFQ7</accession>
<dbReference type="SUPFAM" id="SSF52540">
    <property type="entry name" value="P-loop containing nucleoside triphosphate hydrolases"/>
    <property type="match status" value="1"/>
</dbReference>
<dbReference type="EMBL" id="VSSQ01000027">
    <property type="protein sequence ID" value="MPL65062.1"/>
    <property type="molecule type" value="Genomic_DNA"/>
</dbReference>
<reference evidence="5" key="1">
    <citation type="submission" date="2019-08" db="EMBL/GenBank/DDBJ databases">
        <authorList>
            <person name="Kucharzyk K."/>
            <person name="Murdoch R.W."/>
            <person name="Higgins S."/>
            <person name="Loffler F."/>
        </authorList>
    </citation>
    <scope>NUCLEOTIDE SEQUENCE</scope>
</reference>
<dbReference type="Pfam" id="PF00005">
    <property type="entry name" value="ABC_tran"/>
    <property type="match status" value="1"/>
</dbReference>
<dbReference type="InterPro" id="IPR027417">
    <property type="entry name" value="P-loop_NTPase"/>
</dbReference>
<dbReference type="AlphaFoldDB" id="A0A644TFQ7"/>
<dbReference type="PROSITE" id="PS50893">
    <property type="entry name" value="ABC_TRANSPORTER_2"/>
    <property type="match status" value="1"/>
</dbReference>
<proteinExistence type="predicted"/>
<evidence type="ECO:0000259" key="4">
    <source>
        <dbReference type="PROSITE" id="PS50893"/>
    </source>
</evidence>
<gene>
    <name evidence="5" type="primary">ssuB_4</name>
    <name evidence="5" type="ORF">SDC9_10725</name>
</gene>
<organism evidence="5">
    <name type="scientific">bioreactor metagenome</name>
    <dbReference type="NCBI Taxonomy" id="1076179"/>
    <lineage>
        <taxon>unclassified sequences</taxon>
        <taxon>metagenomes</taxon>
        <taxon>ecological metagenomes</taxon>
    </lineage>
</organism>
<dbReference type="EC" id="3.6.3.-" evidence="5"/>
<dbReference type="InterPro" id="IPR003439">
    <property type="entry name" value="ABC_transporter-like_ATP-bd"/>
</dbReference>
<sequence>MAERDCEMVGKRHLLADNITRIYHDTDNKEVHALAQFNLEITRGEIVALVGPSGCGKSTFLRLVAGLDQPQGGTLSYNGEMIAGPHYDRGFVFQDTNLFPWLSVYDNIAFGLKARRVFKQEQAKVQEYIELVGLQGFEKAYPHQISGGMASRTSLARTFIQDPGLILLDEPLSALDAFTRMAIQDEIIKIWQRDQPIIILVTHDIEEAVYLSDRVVILSSRPGKAIGEVTIGLQHPRDRTSSEFVRLRREIMAILECCNINQTIKNKKKLEES</sequence>
<protein>
    <submittedName>
        <fullName evidence="5">Aliphatic sulfonates import ATP-binding protein SsuB</fullName>
        <ecNumber evidence="5">3.6.3.-</ecNumber>
    </submittedName>
</protein>
<keyword evidence="1" id="KW-0813">Transport</keyword>
<evidence type="ECO:0000313" key="5">
    <source>
        <dbReference type="EMBL" id="MPL65062.1"/>
    </source>
</evidence>
<dbReference type="GO" id="GO:0005524">
    <property type="term" value="F:ATP binding"/>
    <property type="evidence" value="ECO:0007669"/>
    <property type="project" value="UniProtKB-KW"/>
</dbReference>
<dbReference type="SMART" id="SM00382">
    <property type="entry name" value="AAA"/>
    <property type="match status" value="1"/>
</dbReference>
<dbReference type="Gene3D" id="3.40.50.300">
    <property type="entry name" value="P-loop containing nucleotide triphosphate hydrolases"/>
    <property type="match status" value="1"/>
</dbReference>
<dbReference type="InterPro" id="IPR003593">
    <property type="entry name" value="AAA+_ATPase"/>
</dbReference>
<evidence type="ECO:0000256" key="1">
    <source>
        <dbReference type="ARBA" id="ARBA00022448"/>
    </source>
</evidence>
<feature type="domain" description="ABC transporter" evidence="4">
    <location>
        <begin position="14"/>
        <end position="245"/>
    </location>
</feature>
<evidence type="ECO:0000256" key="2">
    <source>
        <dbReference type="ARBA" id="ARBA00022741"/>
    </source>
</evidence>
<dbReference type="InterPro" id="IPR050166">
    <property type="entry name" value="ABC_transporter_ATP-bind"/>
</dbReference>
<evidence type="ECO:0000256" key="3">
    <source>
        <dbReference type="ARBA" id="ARBA00022840"/>
    </source>
</evidence>
<dbReference type="CDD" id="cd03293">
    <property type="entry name" value="ABC_NrtD_SsuB_transporters"/>
    <property type="match status" value="1"/>
</dbReference>
<keyword evidence="5" id="KW-0378">Hydrolase</keyword>
<keyword evidence="3 5" id="KW-0067">ATP-binding</keyword>
<name>A0A644TFQ7_9ZZZZ</name>